<sequence length="104" mass="11721">MSKSSTTTNELLPNPHPGEILLEDFLKPMSISQNALARGIHVPPRRINEIVLGQRSVTADTDLRLARYFGLSEGFFLSLQTEFDLMQKRRDIAQDLEKISPRAA</sequence>
<evidence type="ECO:0000313" key="3">
    <source>
        <dbReference type="EMBL" id="QQR38805.1"/>
    </source>
</evidence>
<gene>
    <name evidence="3" type="ORF">JI748_13755</name>
</gene>
<dbReference type="CDD" id="cd00093">
    <property type="entry name" value="HTH_XRE"/>
    <property type="match status" value="1"/>
</dbReference>
<evidence type="ECO:0000313" key="4">
    <source>
        <dbReference type="Proteomes" id="UP000595857"/>
    </source>
</evidence>
<name>A0ABX7C3J5_9HYPH</name>
<dbReference type="InterPro" id="IPR001387">
    <property type="entry name" value="Cro/C1-type_HTH"/>
</dbReference>
<protein>
    <submittedName>
        <fullName evidence="3">HigA family addiction module antidote protein</fullName>
    </submittedName>
</protein>
<dbReference type="Proteomes" id="UP000595857">
    <property type="component" value="Chromosome"/>
</dbReference>
<dbReference type="SUPFAM" id="SSF47413">
    <property type="entry name" value="lambda repressor-like DNA-binding domains"/>
    <property type="match status" value="1"/>
</dbReference>
<accession>A0ABX7C3J5</accession>
<proteinExistence type="predicted"/>
<keyword evidence="4" id="KW-1185">Reference proteome</keyword>
<keyword evidence="1" id="KW-0238">DNA-binding</keyword>
<feature type="domain" description="HTH cro/C1-type" evidence="2">
    <location>
        <begin position="22"/>
        <end position="76"/>
    </location>
</feature>
<dbReference type="EMBL" id="CP068046">
    <property type="protein sequence ID" value="QQR38805.1"/>
    <property type="molecule type" value="Genomic_DNA"/>
</dbReference>
<evidence type="ECO:0000259" key="2">
    <source>
        <dbReference type="PROSITE" id="PS50943"/>
    </source>
</evidence>
<reference evidence="3 4" key="1">
    <citation type="submission" date="2021-01" db="EMBL/GenBank/DDBJ databases">
        <title>Genome seq and assembly of Devosia sp. LEGU1.</title>
        <authorList>
            <person name="Chhetri G."/>
        </authorList>
    </citation>
    <scope>NUCLEOTIDE SEQUENCE [LARGE SCALE GENOMIC DNA]</scope>
    <source>
        <strain evidence="3 4">LEGU1</strain>
    </source>
</reference>
<dbReference type="PANTHER" id="PTHR36924">
    <property type="entry name" value="ANTITOXIN HIGA-1"/>
    <property type="match status" value="1"/>
</dbReference>
<dbReference type="Pfam" id="PF01381">
    <property type="entry name" value="HTH_3"/>
    <property type="match status" value="1"/>
</dbReference>
<dbReference type="PROSITE" id="PS50943">
    <property type="entry name" value="HTH_CROC1"/>
    <property type="match status" value="1"/>
</dbReference>
<dbReference type="Gene3D" id="1.10.260.40">
    <property type="entry name" value="lambda repressor-like DNA-binding domains"/>
    <property type="match status" value="1"/>
</dbReference>
<dbReference type="SMART" id="SM00530">
    <property type="entry name" value="HTH_XRE"/>
    <property type="match status" value="1"/>
</dbReference>
<dbReference type="InterPro" id="IPR010982">
    <property type="entry name" value="Lambda_DNA-bd_dom_sf"/>
</dbReference>
<dbReference type="RefSeq" id="WP_201631732.1">
    <property type="nucleotide sequence ID" value="NZ_CP068046.1"/>
</dbReference>
<evidence type="ECO:0000256" key="1">
    <source>
        <dbReference type="ARBA" id="ARBA00023125"/>
    </source>
</evidence>
<dbReference type="NCBIfam" id="TIGR02607">
    <property type="entry name" value="antidote_HigA"/>
    <property type="match status" value="1"/>
</dbReference>
<dbReference type="PANTHER" id="PTHR36924:SF1">
    <property type="entry name" value="ANTITOXIN HIGA-1"/>
    <property type="match status" value="1"/>
</dbReference>
<dbReference type="InterPro" id="IPR013430">
    <property type="entry name" value="Toxin_antidote_HigA"/>
</dbReference>
<organism evidence="3 4">
    <name type="scientific">Devosia rhizoryzae</name>
    <dbReference type="NCBI Taxonomy" id="2774137"/>
    <lineage>
        <taxon>Bacteria</taxon>
        <taxon>Pseudomonadati</taxon>
        <taxon>Pseudomonadota</taxon>
        <taxon>Alphaproteobacteria</taxon>
        <taxon>Hyphomicrobiales</taxon>
        <taxon>Devosiaceae</taxon>
        <taxon>Devosia</taxon>
    </lineage>
</organism>